<organism evidence="2 3">
    <name type="scientific">Penaeus vannamei</name>
    <name type="common">Whiteleg shrimp</name>
    <name type="synonym">Litopenaeus vannamei</name>
    <dbReference type="NCBI Taxonomy" id="6689"/>
    <lineage>
        <taxon>Eukaryota</taxon>
        <taxon>Metazoa</taxon>
        <taxon>Ecdysozoa</taxon>
        <taxon>Arthropoda</taxon>
        <taxon>Crustacea</taxon>
        <taxon>Multicrustacea</taxon>
        <taxon>Malacostraca</taxon>
        <taxon>Eumalacostraca</taxon>
        <taxon>Eucarida</taxon>
        <taxon>Decapoda</taxon>
        <taxon>Dendrobranchiata</taxon>
        <taxon>Penaeoidea</taxon>
        <taxon>Penaeidae</taxon>
        <taxon>Penaeus</taxon>
    </lineage>
</organism>
<evidence type="ECO:0000256" key="1">
    <source>
        <dbReference type="SAM" id="Phobius"/>
    </source>
</evidence>
<reference evidence="2 3" key="1">
    <citation type="submission" date="2018-04" db="EMBL/GenBank/DDBJ databases">
        <authorList>
            <person name="Zhang X."/>
            <person name="Yuan J."/>
            <person name="Li F."/>
            <person name="Xiang J."/>
        </authorList>
    </citation>
    <scope>NUCLEOTIDE SEQUENCE [LARGE SCALE GENOMIC DNA]</scope>
    <source>
        <tissue evidence="2">Muscle</tissue>
    </source>
</reference>
<keyword evidence="3" id="KW-1185">Reference proteome</keyword>
<reference evidence="2 3" key="2">
    <citation type="submission" date="2019-01" db="EMBL/GenBank/DDBJ databases">
        <title>The decoding of complex shrimp genome reveals the adaptation for benthos swimmer, frequently molting mechanism and breeding impact on genome.</title>
        <authorList>
            <person name="Sun Y."/>
            <person name="Gao Y."/>
            <person name="Yu Y."/>
        </authorList>
    </citation>
    <scope>NUCLEOTIDE SEQUENCE [LARGE SCALE GENOMIC DNA]</scope>
    <source>
        <tissue evidence="2">Muscle</tissue>
    </source>
</reference>
<feature type="transmembrane region" description="Helical" evidence="1">
    <location>
        <begin position="117"/>
        <end position="137"/>
    </location>
</feature>
<dbReference type="AlphaFoldDB" id="A0A423STC9"/>
<name>A0A423STC9_PENVA</name>
<dbReference type="Proteomes" id="UP000283509">
    <property type="component" value="Unassembled WGS sequence"/>
</dbReference>
<keyword evidence="1" id="KW-1133">Transmembrane helix</keyword>
<evidence type="ECO:0000313" key="2">
    <source>
        <dbReference type="EMBL" id="ROT67475.1"/>
    </source>
</evidence>
<gene>
    <name evidence="2" type="ORF">C7M84_014472</name>
</gene>
<feature type="transmembrane region" description="Helical" evidence="1">
    <location>
        <begin position="368"/>
        <end position="388"/>
    </location>
</feature>
<keyword evidence="1" id="KW-0472">Membrane</keyword>
<dbReference type="EMBL" id="QCYY01002808">
    <property type="protein sequence ID" value="ROT67475.1"/>
    <property type="molecule type" value="Genomic_DNA"/>
</dbReference>
<feature type="transmembrane region" description="Helical" evidence="1">
    <location>
        <begin position="337"/>
        <end position="356"/>
    </location>
</feature>
<feature type="transmembrane region" description="Helical" evidence="1">
    <location>
        <begin position="204"/>
        <end position="227"/>
    </location>
</feature>
<keyword evidence="1" id="KW-0812">Transmembrane</keyword>
<proteinExistence type="predicted"/>
<sequence>MAYSLPLHWHFSRLRGWVSLGEHRWLALGGEGRPPHHLLALEWRWPNKLTVRIIPVVLPLLEQPVGKMRELNMDPPLFLYKLLGGLPYTWNHKVGQTAPASRKDRQGDLWKSPAWRIWNYVFGGIILGYFAFAASGVKAVFSDCANTLTVIGGIEDFFGVCTTFSLRVHMIGKYERLAAALAAVQAICVKYEFQAKPYWKDKKFLYILSYITFGFSCITYGNVSMALENGWKAKNRMAIFEATVKPTVLGTAMLLYSRMLDLQAYAYENLIDIATARSNVVLNIRVLAWSADARSRRKASPALEPEDVENRMDNFDGYRAKTFILELYDASMKVKRYFEFLVALTLTHAIISAVVSSFEAVSNKNLNIYSGVATVGGLVMTLSPVFYITNAPHNLSMALVLCFRVVRLRGDAGDKGGMKDGEVMGGGGGV</sequence>
<accession>A0A423STC9</accession>
<evidence type="ECO:0000313" key="3">
    <source>
        <dbReference type="Proteomes" id="UP000283509"/>
    </source>
</evidence>
<comment type="caution">
    <text evidence="2">The sequence shown here is derived from an EMBL/GenBank/DDBJ whole genome shotgun (WGS) entry which is preliminary data.</text>
</comment>
<protein>
    <submittedName>
        <fullName evidence="2">Uncharacterized protein</fullName>
    </submittedName>
</protein>